<feature type="transmembrane region" description="Helical" evidence="1">
    <location>
        <begin position="27"/>
        <end position="50"/>
    </location>
</feature>
<dbReference type="AlphaFoldDB" id="A0ABD1H3U1"/>
<gene>
    <name evidence="2" type="ORF">AAHA92_18971</name>
</gene>
<proteinExistence type="predicted"/>
<evidence type="ECO:0000256" key="1">
    <source>
        <dbReference type="SAM" id="Phobius"/>
    </source>
</evidence>
<feature type="transmembrane region" description="Helical" evidence="1">
    <location>
        <begin position="164"/>
        <end position="187"/>
    </location>
</feature>
<sequence>MSTQSRPSLWRVLSDTSRIISSNSLHFAALSLLFIFPITLFNLIHALILPPSPFNFQIPSFGTSLILPKLLYGLALLIFNIFSVSSVTHSIFHAFHRNPIKISSSLKSILPSFLPLLATKLAYFIVAFFDISLGFGICMCFVWFGRMALGLEIGTTSRSFTVVVFAMTILFFGLLVECCLMDAVVVVESKYGFAPLQRSSTLVKGMRHVAFLMIALPVILQGIISWRFLVLGGGDGGVFLQLAVCAVLSTALTLFGVAATTVLFIHCKALNGESEELEFQDKLGAVYVQLTRDVAELGLVYHDIK</sequence>
<keyword evidence="3" id="KW-1185">Reference proteome</keyword>
<accession>A0ABD1H3U1</accession>
<keyword evidence="1" id="KW-0812">Transmembrane</keyword>
<keyword evidence="1" id="KW-0472">Membrane</keyword>
<dbReference type="Proteomes" id="UP001567538">
    <property type="component" value="Unassembled WGS sequence"/>
</dbReference>
<feature type="transmembrane region" description="Helical" evidence="1">
    <location>
        <begin position="238"/>
        <end position="265"/>
    </location>
</feature>
<organism evidence="2 3">
    <name type="scientific">Salvia divinorum</name>
    <name type="common">Maria pastora</name>
    <name type="synonym">Diviner's sage</name>
    <dbReference type="NCBI Taxonomy" id="28513"/>
    <lineage>
        <taxon>Eukaryota</taxon>
        <taxon>Viridiplantae</taxon>
        <taxon>Streptophyta</taxon>
        <taxon>Embryophyta</taxon>
        <taxon>Tracheophyta</taxon>
        <taxon>Spermatophyta</taxon>
        <taxon>Magnoliopsida</taxon>
        <taxon>eudicotyledons</taxon>
        <taxon>Gunneridae</taxon>
        <taxon>Pentapetalae</taxon>
        <taxon>asterids</taxon>
        <taxon>lamiids</taxon>
        <taxon>Lamiales</taxon>
        <taxon>Lamiaceae</taxon>
        <taxon>Nepetoideae</taxon>
        <taxon>Mentheae</taxon>
        <taxon>Salviinae</taxon>
        <taxon>Salvia</taxon>
        <taxon>Salvia subgen. Calosphace</taxon>
    </lineage>
</organism>
<evidence type="ECO:0008006" key="4">
    <source>
        <dbReference type="Google" id="ProtNLM"/>
    </source>
</evidence>
<keyword evidence="1" id="KW-1133">Transmembrane helix</keyword>
<name>A0ABD1H3U1_SALDI</name>
<feature type="transmembrane region" description="Helical" evidence="1">
    <location>
        <begin position="113"/>
        <end position="144"/>
    </location>
</feature>
<dbReference type="PANTHER" id="PTHR33133">
    <property type="entry name" value="OS08G0107100 PROTEIN-RELATED"/>
    <property type="match status" value="1"/>
</dbReference>
<evidence type="ECO:0000313" key="3">
    <source>
        <dbReference type="Proteomes" id="UP001567538"/>
    </source>
</evidence>
<dbReference type="EMBL" id="JBEAFC010000007">
    <property type="protein sequence ID" value="KAL1551085.1"/>
    <property type="molecule type" value="Genomic_DNA"/>
</dbReference>
<feature type="transmembrane region" description="Helical" evidence="1">
    <location>
        <begin position="208"/>
        <end position="226"/>
    </location>
</feature>
<protein>
    <recommendedName>
        <fullName evidence="4">Transmembrane protein</fullName>
    </recommendedName>
</protein>
<dbReference type="PANTHER" id="PTHR33133:SF7">
    <property type="entry name" value="F26K24.10 PROTEIN-RELATED"/>
    <property type="match status" value="1"/>
</dbReference>
<reference evidence="2 3" key="1">
    <citation type="submission" date="2024-06" db="EMBL/GenBank/DDBJ databases">
        <title>A chromosome level genome sequence of Diviner's sage (Salvia divinorum).</title>
        <authorList>
            <person name="Ford S.A."/>
            <person name="Ro D.-K."/>
            <person name="Ness R.W."/>
            <person name="Phillips M.A."/>
        </authorList>
    </citation>
    <scope>NUCLEOTIDE SEQUENCE [LARGE SCALE GENOMIC DNA]</scope>
    <source>
        <strain evidence="2">SAF-2024a</strain>
        <tissue evidence="2">Leaf</tissue>
    </source>
</reference>
<evidence type="ECO:0000313" key="2">
    <source>
        <dbReference type="EMBL" id="KAL1551085.1"/>
    </source>
</evidence>
<feature type="transmembrane region" description="Helical" evidence="1">
    <location>
        <begin position="70"/>
        <end position="92"/>
    </location>
</feature>
<comment type="caution">
    <text evidence="2">The sequence shown here is derived from an EMBL/GenBank/DDBJ whole genome shotgun (WGS) entry which is preliminary data.</text>
</comment>